<organism evidence="1 2">
    <name type="scientific">Rhizobium brockwellii</name>
    <dbReference type="NCBI Taxonomy" id="3019932"/>
    <lineage>
        <taxon>Bacteria</taxon>
        <taxon>Pseudomonadati</taxon>
        <taxon>Pseudomonadota</taxon>
        <taxon>Alphaproteobacteria</taxon>
        <taxon>Hyphomicrobiales</taxon>
        <taxon>Rhizobiaceae</taxon>
        <taxon>Rhizobium/Agrobacterium group</taxon>
        <taxon>Rhizobium</taxon>
    </lineage>
</organism>
<reference evidence="2" key="1">
    <citation type="journal article" date="2023" name="Int. J. Mol. Sci.">
        <title>Genomic and Metabolic Characterization of Plant Growth-Promoting Rhizobacteria Isolated from Nodules of Clovers Grown in Non-Farmed Soil.</title>
        <authorList>
            <person name="Wojcik M."/>
            <person name="Koper P."/>
            <person name="Zebracki K."/>
            <person name="Marczak M."/>
            <person name="Mazur A."/>
        </authorList>
    </citation>
    <scope>NUCLEOTIDE SEQUENCE [LARGE SCALE GENOMIC DNA]</scope>
    <source>
        <strain evidence="2">KB12</strain>
    </source>
</reference>
<comment type="caution">
    <text evidence="1">The sequence shown here is derived from an EMBL/GenBank/DDBJ whole genome shotgun (WGS) entry which is preliminary data.</text>
</comment>
<gene>
    <name evidence="1" type="ORF">R1523_07800</name>
</gene>
<evidence type="ECO:0000313" key="1">
    <source>
        <dbReference type="EMBL" id="MDV4185399.1"/>
    </source>
</evidence>
<proteinExistence type="predicted"/>
<dbReference type="RefSeq" id="WP_317275963.1">
    <property type="nucleotide sequence ID" value="NZ_JAWJWH010000003.1"/>
</dbReference>
<accession>A0ABU3YHU4</accession>
<dbReference type="EMBL" id="JAWJWI010000003">
    <property type="protein sequence ID" value="MDV4185399.1"/>
    <property type="molecule type" value="Genomic_DNA"/>
</dbReference>
<evidence type="ECO:0000313" key="2">
    <source>
        <dbReference type="Proteomes" id="UP001187203"/>
    </source>
</evidence>
<dbReference type="Proteomes" id="UP001187203">
    <property type="component" value="Unassembled WGS sequence"/>
</dbReference>
<protein>
    <submittedName>
        <fullName evidence="1">Uncharacterized protein</fullName>
    </submittedName>
</protein>
<sequence length="186" mass="20139">MNDQDIIIVRSLTDSDMGLFAAHRKATASRQRAIALTTPATELLLDPAIIIARGGDFDCITSFGSITNREIRRINKGGKNWRLGGRQFEAPVFGDLDSRDFALLRSVKHNDGSSPILLTFVSRRSHRFIQAGLAAMLSDGALQHNVALFQLGERGFDALAELFPPVPACVAVRRAQITAPGIGSPS</sequence>
<keyword evidence="2" id="KW-1185">Reference proteome</keyword>
<name>A0ABU3YHU4_9HYPH</name>